<organism evidence="1 2">
    <name type="scientific">Pyropia yezoensis</name>
    <name type="common">Susabi-nori</name>
    <name type="synonym">Porphyra yezoensis</name>
    <dbReference type="NCBI Taxonomy" id="2788"/>
    <lineage>
        <taxon>Eukaryota</taxon>
        <taxon>Rhodophyta</taxon>
        <taxon>Bangiophyceae</taxon>
        <taxon>Bangiales</taxon>
        <taxon>Bangiaceae</taxon>
        <taxon>Pyropia</taxon>
    </lineage>
</organism>
<comment type="caution">
    <text evidence="1">The sequence shown here is derived from an EMBL/GenBank/DDBJ whole genome shotgun (WGS) entry which is preliminary data.</text>
</comment>
<gene>
    <name evidence="1" type="ORF">I4F81_012735</name>
</gene>
<proteinExistence type="predicted"/>
<keyword evidence="2" id="KW-1185">Reference proteome</keyword>
<dbReference type="Proteomes" id="UP000798662">
    <property type="component" value="Chromosome 3"/>
</dbReference>
<evidence type="ECO:0000313" key="2">
    <source>
        <dbReference type="Proteomes" id="UP000798662"/>
    </source>
</evidence>
<protein>
    <submittedName>
        <fullName evidence="1">Uncharacterized protein</fullName>
    </submittedName>
</protein>
<dbReference type="EMBL" id="CM020620">
    <property type="protein sequence ID" value="KAK1870273.1"/>
    <property type="molecule type" value="Genomic_DNA"/>
</dbReference>
<name>A0ACC3CK42_PYRYE</name>
<evidence type="ECO:0000313" key="1">
    <source>
        <dbReference type="EMBL" id="KAK1870273.1"/>
    </source>
</evidence>
<accession>A0ACC3CK42</accession>
<sequence length="318" mass="32677">MAFVAAAPLGASSLLAGGRPAVCTAARGAAVTTPVASRAAAPAAPVTMAFSSIQNILTTAPVSLPEASVADVISAVYKQVLGNAHLMESERAELAAAESAFVITRDVRAFVRAVGVSAAHTSRFFESGSLVRFTELAFKHFLGRGPRDRAEWASAMAAYHTGGGVAAVVDWCVESDEYIDSFGDSTVPYCIFRGAYPTNEEFNRMLVLRGAPSSSDKVAGGVDRLAGAVAGGSSPNWLSISKGLPAGTERGTGFVIGSHWSSTQRNPRAPVRVGTKIPGGVVRGSSPTLSEFEGGGLGVWGTPRLATAASVCMSGGWV</sequence>
<reference evidence="1" key="1">
    <citation type="submission" date="2019-11" db="EMBL/GenBank/DDBJ databases">
        <title>Nori genome reveals adaptations in red seaweeds to the harsh intertidal environment.</title>
        <authorList>
            <person name="Wang D."/>
            <person name="Mao Y."/>
        </authorList>
    </citation>
    <scope>NUCLEOTIDE SEQUENCE</scope>
    <source>
        <tissue evidence="1">Gametophyte</tissue>
    </source>
</reference>